<keyword evidence="3" id="KW-0808">Transferase</keyword>
<reference evidence="3 4" key="1">
    <citation type="submission" date="2022-11" db="EMBL/GenBank/DDBJ databases">
        <title>The characterization of three novel Bacteroidetes species and genomic analysis of their roles in tidal elemental geochemical cycles.</title>
        <authorList>
            <person name="Ma K.-J."/>
        </authorList>
    </citation>
    <scope>NUCLEOTIDE SEQUENCE [LARGE SCALE GENOMIC DNA]</scope>
    <source>
        <strain evidence="3 4">M82</strain>
    </source>
</reference>
<keyword evidence="1" id="KW-1133">Transmembrane helix</keyword>
<dbReference type="SUPFAM" id="SSF55729">
    <property type="entry name" value="Acyl-CoA N-acyltransferases (Nat)"/>
    <property type="match status" value="1"/>
</dbReference>
<keyword evidence="4" id="KW-1185">Reference proteome</keyword>
<name>A0ABT3RKD7_9BACT</name>
<accession>A0ABT3RKD7</accession>
<dbReference type="InterPro" id="IPR038740">
    <property type="entry name" value="BioF2-like_GNAT_dom"/>
</dbReference>
<keyword evidence="1" id="KW-0812">Transmembrane</keyword>
<dbReference type="EC" id="2.3.1.-" evidence="3"/>
<dbReference type="RefSeq" id="WP_266054311.1">
    <property type="nucleotide sequence ID" value="NZ_JAPFQO010000015.1"/>
</dbReference>
<evidence type="ECO:0000259" key="2">
    <source>
        <dbReference type="Pfam" id="PF13480"/>
    </source>
</evidence>
<dbReference type="Gene3D" id="3.40.630.30">
    <property type="match status" value="1"/>
</dbReference>
<gene>
    <name evidence="3" type="ORF">OO017_19120</name>
</gene>
<feature type="transmembrane region" description="Helical" evidence="1">
    <location>
        <begin position="223"/>
        <end position="243"/>
    </location>
</feature>
<comment type="caution">
    <text evidence="3">The sequence shown here is derived from an EMBL/GenBank/DDBJ whole genome shotgun (WGS) entry which is preliminary data.</text>
</comment>
<sequence length="328" mass="38028">MPQLLQHKEIDKAAWDACVEASGQRQVYALSWYLDVVSPGWQAVVEQERGIYTCVMPLPVRRKFGILYLQQPLFCQQLGIYSRQELRQEQAVAFQAIVQRNFKYAPGYAFCTGNSSSLQRMADPQFHTLYTLYLGLNKPYGQLWKGYTRDRKYNLNKARRENLRLIQSQDIEPLIRLFRQNIEHKVYGGVDEAAYDMLHRLYTACVEKSVAELVYTLDELGRVVAGGLFLYYGGYIIYIFNAADASGRKRNGRTLILDHIIQQNANTDQILDFESPMIESIAGFYQSFGSVPVPFFEWEYNLLPQPLRLLKQVRRQVLLRLLPCQKRG</sequence>
<evidence type="ECO:0000313" key="3">
    <source>
        <dbReference type="EMBL" id="MCX2742077.1"/>
    </source>
</evidence>
<keyword evidence="3" id="KW-0012">Acyltransferase</keyword>
<dbReference type="Pfam" id="PF13480">
    <property type="entry name" value="Acetyltransf_6"/>
    <property type="match status" value="1"/>
</dbReference>
<dbReference type="InterPro" id="IPR016181">
    <property type="entry name" value="Acyl_CoA_acyltransferase"/>
</dbReference>
<dbReference type="GO" id="GO:0016746">
    <property type="term" value="F:acyltransferase activity"/>
    <property type="evidence" value="ECO:0007669"/>
    <property type="project" value="UniProtKB-KW"/>
</dbReference>
<evidence type="ECO:0000313" key="4">
    <source>
        <dbReference type="Proteomes" id="UP001207228"/>
    </source>
</evidence>
<dbReference type="EMBL" id="JAPFQO010000015">
    <property type="protein sequence ID" value="MCX2742077.1"/>
    <property type="molecule type" value="Genomic_DNA"/>
</dbReference>
<keyword evidence="1" id="KW-0472">Membrane</keyword>
<proteinExistence type="predicted"/>
<organism evidence="3 4">
    <name type="scientific">Pontibacter anaerobius</name>
    <dbReference type="NCBI Taxonomy" id="2993940"/>
    <lineage>
        <taxon>Bacteria</taxon>
        <taxon>Pseudomonadati</taxon>
        <taxon>Bacteroidota</taxon>
        <taxon>Cytophagia</taxon>
        <taxon>Cytophagales</taxon>
        <taxon>Hymenobacteraceae</taxon>
        <taxon>Pontibacter</taxon>
    </lineage>
</organism>
<dbReference type="Proteomes" id="UP001207228">
    <property type="component" value="Unassembled WGS sequence"/>
</dbReference>
<feature type="domain" description="BioF2-like acetyltransferase" evidence="2">
    <location>
        <begin position="150"/>
        <end position="265"/>
    </location>
</feature>
<protein>
    <submittedName>
        <fullName evidence="3">GNAT family N-acetyltransferase</fullName>
        <ecNumber evidence="3">2.3.1.-</ecNumber>
    </submittedName>
</protein>
<evidence type="ECO:0000256" key="1">
    <source>
        <dbReference type="SAM" id="Phobius"/>
    </source>
</evidence>